<evidence type="ECO:0000256" key="1">
    <source>
        <dbReference type="SAM" id="MobiDB-lite"/>
    </source>
</evidence>
<dbReference type="PANTHER" id="PTHR33862:SF3">
    <property type="entry name" value="OROFACIAL CLEFT 1 CANDIDATE GENE 1 PROTEIN"/>
    <property type="match status" value="1"/>
</dbReference>
<dbReference type="PANTHER" id="PTHR33862">
    <property type="entry name" value="OROFACIAL CLEFT 1 CANDIDATE GENE 1 PROTEIN"/>
    <property type="match status" value="1"/>
</dbReference>
<proteinExistence type="predicted"/>
<accession>A0ABD1JE68</accession>
<evidence type="ECO:0000313" key="3">
    <source>
        <dbReference type="Proteomes" id="UP001591681"/>
    </source>
</evidence>
<organism evidence="2 3">
    <name type="scientific">Coilia grayii</name>
    <name type="common">Gray's grenadier anchovy</name>
    <dbReference type="NCBI Taxonomy" id="363190"/>
    <lineage>
        <taxon>Eukaryota</taxon>
        <taxon>Metazoa</taxon>
        <taxon>Chordata</taxon>
        <taxon>Craniata</taxon>
        <taxon>Vertebrata</taxon>
        <taxon>Euteleostomi</taxon>
        <taxon>Actinopterygii</taxon>
        <taxon>Neopterygii</taxon>
        <taxon>Teleostei</taxon>
        <taxon>Clupei</taxon>
        <taxon>Clupeiformes</taxon>
        <taxon>Clupeoidei</taxon>
        <taxon>Engraulidae</taxon>
        <taxon>Coilinae</taxon>
        <taxon>Coilia</taxon>
    </lineage>
</organism>
<dbReference type="EMBL" id="JBHFQA010000016">
    <property type="protein sequence ID" value="KAL2085468.1"/>
    <property type="molecule type" value="Genomic_DNA"/>
</dbReference>
<evidence type="ECO:0000313" key="2">
    <source>
        <dbReference type="EMBL" id="KAL2085468.1"/>
    </source>
</evidence>
<name>A0ABD1JE68_9TELE</name>
<feature type="compositionally biased region" description="Acidic residues" evidence="1">
    <location>
        <begin position="41"/>
        <end position="50"/>
    </location>
</feature>
<reference evidence="2 3" key="1">
    <citation type="submission" date="2024-09" db="EMBL/GenBank/DDBJ databases">
        <title>A chromosome-level genome assembly of Gray's grenadier anchovy, Coilia grayii.</title>
        <authorList>
            <person name="Fu Z."/>
        </authorList>
    </citation>
    <scope>NUCLEOTIDE SEQUENCE [LARGE SCALE GENOMIC DNA]</scope>
    <source>
        <strain evidence="2">G4</strain>
        <tissue evidence="2">Muscle</tissue>
    </source>
</reference>
<feature type="region of interest" description="Disordered" evidence="1">
    <location>
        <begin position="26"/>
        <end position="99"/>
    </location>
</feature>
<dbReference type="Proteomes" id="UP001591681">
    <property type="component" value="Unassembled WGS sequence"/>
</dbReference>
<feature type="compositionally biased region" description="Pro residues" evidence="1">
    <location>
        <begin position="642"/>
        <end position="656"/>
    </location>
</feature>
<dbReference type="Pfam" id="PF15680">
    <property type="entry name" value="OFCC1"/>
    <property type="match status" value="1"/>
</dbReference>
<comment type="caution">
    <text evidence="2">The sequence shown here is derived from an EMBL/GenBank/DDBJ whole genome shotgun (WGS) entry which is preliminary data.</text>
</comment>
<dbReference type="AlphaFoldDB" id="A0ABD1JE68"/>
<dbReference type="InterPro" id="IPR031390">
    <property type="entry name" value="OFCC1"/>
</dbReference>
<feature type="region of interest" description="Disordered" evidence="1">
    <location>
        <begin position="559"/>
        <end position="664"/>
    </location>
</feature>
<gene>
    <name evidence="2" type="ORF">ACEWY4_018788</name>
</gene>
<sequence length="684" mass="75944">MVFLCAEEDGVFSGRKMLFEKLEQKALKQPKQKKSNSAEFLMEEEVEERETLEGIENPAFCGDGCGGEGAGSRDDCDGGGGSGASIGGAQDPSWAARPSAWRQMRGNERAQNYFDPQSSAEANPRRFGMMEAGAEDELELKYLNEDEKKLYHRLSQMLGEDDTTIIDLPGTVLPGVVEEAPASQVVEVAMAGARGPTLAPSRWRDGLRQEVEEGREEVGVPRYEGREEVIPRYVEQLRERVQDDMIPLGCLSLQQEANAGKGMSPEREWARKRGLMAFLRQNAKVLNCVQKMEDYSKYVQWDLLKVLPVFLNSFQYSGPAGPDSSLTFLLRAEGRLLKALREQKGEVITKYGHLTVATGMEEPPLSSAREPALHWQVEWAHSPQPIEVRLHCLRAVRDKLPRGQYAVSVALHSRLGGPALCWSRLRESQWAGTTEPVEHQGRFFDTELNINQSLYAVLPPPCEVLPCAVLVFRLLSLPGECSHVSAVVSWATFPICDASLCIVQGKFRTPLLRGRPNTGVDQFHKIESLLSSDLDNWLCNLYFQVKKLPRGSHGVPEPSVALHISPQTQPCSSDRPAPSYCSFASEPGKNSSGAVPIPGRTEEKSDPFSAKAKTGTQHKSMKQKKPINKINSWSHCQRGSPALPPPPPPLPPPQPQPLALQPRKQEAHWKLVNEELEEYTFSLQ</sequence>
<protein>
    <submittedName>
        <fullName evidence="2">Uncharacterized protein</fullName>
    </submittedName>
</protein>
<keyword evidence="3" id="KW-1185">Reference proteome</keyword>